<name>A0A1E5VY42_9POAL</name>
<dbReference type="InterPro" id="IPR002156">
    <property type="entry name" value="RNaseH_domain"/>
</dbReference>
<dbReference type="AlphaFoldDB" id="A0A1E5VY42"/>
<dbReference type="GO" id="GO:0004523">
    <property type="term" value="F:RNA-DNA hybrid ribonuclease activity"/>
    <property type="evidence" value="ECO:0007669"/>
    <property type="project" value="InterPro"/>
</dbReference>
<protein>
    <recommendedName>
        <fullName evidence="1">RNase H type-1 domain-containing protein</fullName>
    </recommendedName>
</protein>
<dbReference type="Proteomes" id="UP000095767">
    <property type="component" value="Unassembled WGS sequence"/>
</dbReference>
<reference evidence="2 3" key="1">
    <citation type="submission" date="2016-09" db="EMBL/GenBank/DDBJ databases">
        <title>The draft genome of Dichanthelium oligosanthes: A C3 panicoid grass species.</title>
        <authorList>
            <person name="Studer A.J."/>
            <person name="Schnable J.C."/>
            <person name="Brutnell T.P."/>
        </authorList>
    </citation>
    <scope>NUCLEOTIDE SEQUENCE [LARGE SCALE GENOMIC DNA]</scope>
    <source>
        <strain evidence="3">cv. Kellogg 1175</strain>
        <tissue evidence="2">Leaf</tissue>
    </source>
</reference>
<proteinExistence type="predicted"/>
<dbReference type="InterPro" id="IPR012337">
    <property type="entry name" value="RNaseH-like_sf"/>
</dbReference>
<dbReference type="Gene3D" id="3.30.420.10">
    <property type="entry name" value="Ribonuclease H-like superfamily/Ribonuclease H"/>
    <property type="match status" value="1"/>
</dbReference>
<dbReference type="InterPro" id="IPR036397">
    <property type="entry name" value="RNaseH_sf"/>
</dbReference>
<dbReference type="Pfam" id="PF13456">
    <property type="entry name" value="RVT_3"/>
    <property type="match status" value="1"/>
</dbReference>
<comment type="caution">
    <text evidence="2">The sequence shown here is derived from an EMBL/GenBank/DDBJ whole genome shotgun (WGS) entry which is preliminary data.</text>
</comment>
<dbReference type="STRING" id="888268.A0A1E5VY42"/>
<dbReference type="CDD" id="cd06222">
    <property type="entry name" value="RNase_H_like"/>
    <property type="match status" value="1"/>
</dbReference>
<feature type="domain" description="RNase H type-1" evidence="1">
    <location>
        <begin position="33"/>
        <end position="153"/>
    </location>
</feature>
<dbReference type="SUPFAM" id="SSF53098">
    <property type="entry name" value="Ribonuclease H-like"/>
    <property type="match status" value="1"/>
</dbReference>
<dbReference type="InterPro" id="IPR052929">
    <property type="entry name" value="RNase_H-like_EbsB-rel"/>
</dbReference>
<evidence type="ECO:0000313" key="3">
    <source>
        <dbReference type="Proteomes" id="UP000095767"/>
    </source>
</evidence>
<dbReference type="InterPro" id="IPR044730">
    <property type="entry name" value="RNase_H-like_dom_plant"/>
</dbReference>
<organism evidence="2 3">
    <name type="scientific">Dichanthelium oligosanthes</name>
    <dbReference type="NCBI Taxonomy" id="888268"/>
    <lineage>
        <taxon>Eukaryota</taxon>
        <taxon>Viridiplantae</taxon>
        <taxon>Streptophyta</taxon>
        <taxon>Embryophyta</taxon>
        <taxon>Tracheophyta</taxon>
        <taxon>Spermatophyta</taxon>
        <taxon>Magnoliopsida</taxon>
        <taxon>Liliopsida</taxon>
        <taxon>Poales</taxon>
        <taxon>Poaceae</taxon>
        <taxon>PACMAD clade</taxon>
        <taxon>Panicoideae</taxon>
        <taxon>Panicodae</taxon>
        <taxon>Paniceae</taxon>
        <taxon>Dichantheliinae</taxon>
        <taxon>Dichanthelium</taxon>
    </lineage>
</organism>
<accession>A0A1E5VY42</accession>
<dbReference type="EMBL" id="LWDX02026392">
    <property type="protein sequence ID" value="OEL30035.1"/>
    <property type="molecule type" value="Genomic_DNA"/>
</dbReference>
<sequence length="186" mass="20336">MLEYTEFFSKRHKNDEKSPVTWAKPREGYLKINVDGAFRENMKSGGWGFVVRDQQGEAVAAGAGNLQHIIDPAQAEAMACLQALYFASASGMNRVELETDASIMRTALLGSQLDKSSLGVLFREIKYQMYVNFTDVRVVYTPRSCNTVAHHLAGVGASLAPGGVLIWPNEVPSDVNVLVAADLRSV</sequence>
<gene>
    <name evidence="2" type="ORF">BAE44_0008947</name>
</gene>
<dbReference type="OrthoDB" id="695987at2759"/>
<evidence type="ECO:0000259" key="1">
    <source>
        <dbReference type="Pfam" id="PF13456"/>
    </source>
</evidence>
<dbReference type="PANTHER" id="PTHR47074:SF11">
    <property type="entry name" value="REVERSE TRANSCRIPTASE-LIKE PROTEIN"/>
    <property type="match status" value="1"/>
</dbReference>
<evidence type="ECO:0000313" key="2">
    <source>
        <dbReference type="EMBL" id="OEL30035.1"/>
    </source>
</evidence>
<keyword evidence="3" id="KW-1185">Reference proteome</keyword>
<dbReference type="PANTHER" id="PTHR47074">
    <property type="entry name" value="BNAC02G40300D PROTEIN"/>
    <property type="match status" value="1"/>
</dbReference>
<dbReference type="GO" id="GO:0003676">
    <property type="term" value="F:nucleic acid binding"/>
    <property type="evidence" value="ECO:0007669"/>
    <property type="project" value="InterPro"/>
</dbReference>